<evidence type="ECO:0000256" key="9">
    <source>
        <dbReference type="ARBA" id="ARBA00023136"/>
    </source>
</evidence>
<evidence type="ECO:0000256" key="7">
    <source>
        <dbReference type="ARBA" id="ARBA00022989"/>
    </source>
</evidence>
<comment type="function">
    <text evidence="12">Membrane-anchoring subunit of succinate dehydrogenase (SDH) that is involved in complex II of the mitochondrial electron transport chain and is responsible for transferring electrons from succinate to ubiquinone (coenzyme Q).</text>
</comment>
<dbReference type="GO" id="GO:0006099">
    <property type="term" value="P:tricarboxylic acid cycle"/>
    <property type="evidence" value="ECO:0007669"/>
    <property type="project" value="UniProtKB-KW"/>
</dbReference>
<accession>A0AAJ7FV51</accession>
<comment type="caution">
    <text evidence="12">Lacks conserved residue(s) required for the propagation of feature annotation.</text>
</comment>
<keyword evidence="8 12" id="KW-0496">Mitochondrion</keyword>
<dbReference type="InterPro" id="IPR034804">
    <property type="entry name" value="SQR/QFR_C/D"/>
</dbReference>
<comment type="subcellular location">
    <subcellularLocation>
        <location evidence="1 12">Mitochondrion inner membrane</location>
        <topology evidence="1 12">Multi-pass membrane protein</topology>
    </subcellularLocation>
</comment>
<keyword evidence="9 12" id="KW-0472">Membrane</keyword>
<evidence type="ECO:0000256" key="8">
    <source>
        <dbReference type="ARBA" id="ARBA00023128"/>
    </source>
</evidence>
<evidence type="ECO:0000256" key="10">
    <source>
        <dbReference type="PIRSR" id="PIRSR607992-1"/>
    </source>
</evidence>
<keyword evidence="6 12" id="KW-0809">Transit peptide</keyword>
<evidence type="ECO:0000256" key="12">
    <source>
        <dbReference type="RuleBase" id="RU364031"/>
    </source>
</evidence>
<keyword evidence="4 12" id="KW-0812">Transmembrane</keyword>
<evidence type="ECO:0000256" key="5">
    <source>
        <dbReference type="ARBA" id="ARBA00022792"/>
    </source>
</evidence>
<evidence type="ECO:0000256" key="1">
    <source>
        <dbReference type="ARBA" id="ARBA00004448"/>
    </source>
</evidence>
<dbReference type="InterPro" id="IPR007992">
    <property type="entry name" value="CybS"/>
</dbReference>
<evidence type="ECO:0000256" key="6">
    <source>
        <dbReference type="ARBA" id="ARBA00022946"/>
    </source>
</evidence>
<reference evidence="14" key="1">
    <citation type="submission" date="2025-08" db="UniProtKB">
        <authorList>
            <consortium name="RefSeq"/>
        </authorList>
    </citation>
    <scope>IDENTIFICATION</scope>
</reference>
<gene>
    <name evidence="14" type="primary">LOC107274833</name>
</gene>
<dbReference type="AlphaFoldDB" id="A0AAJ7FV51"/>
<feature type="binding site" description="axial binding residue" evidence="11">
    <location>
        <position position="123"/>
    </location>
    <ligand>
        <name>heme b</name>
        <dbReference type="ChEBI" id="CHEBI:60344"/>
        <note>ligand shared with SDHC</note>
    </ligand>
    <ligandPart>
        <name>Fe</name>
        <dbReference type="ChEBI" id="CHEBI:18248"/>
    </ligandPart>
</feature>
<evidence type="ECO:0000256" key="11">
    <source>
        <dbReference type="PIRSR" id="PIRSR607992-2"/>
    </source>
</evidence>
<feature type="binding site" evidence="10">
    <location>
        <position position="135"/>
    </location>
    <ligand>
        <name>a ubiquinone</name>
        <dbReference type="ChEBI" id="CHEBI:16389"/>
        <note>ligand shared with IP/SDHB</note>
    </ligand>
</feature>
<keyword evidence="13" id="KW-1185">Reference proteome</keyword>
<keyword evidence="3 12" id="KW-0813">Transport</keyword>
<dbReference type="CTD" id="6392"/>
<keyword evidence="11" id="KW-0408">Iron</keyword>
<feature type="transmembrane region" description="Helical" evidence="12">
    <location>
        <begin position="148"/>
        <end position="169"/>
    </location>
</feature>
<keyword evidence="11 12" id="KW-0479">Metal-binding</keyword>
<dbReference type="GO" id="GO:0046872">
    <property type="term" value="F:metal ion binding"/>
    <property type="evidence" value="ECO:0007669"/>
    <property type="project" value="UniProtKB-KW"/>
</dbReference>
<proteinExistence type="inferred from homology"/>
<evidence type="ECO:0000256" key="4">
    <source>
        <dbReference type="ARBA" id="ARBA00022692"/>
    </source>
</evidence>
<evidence type="ECO:0000256" key="3">
    <source>
        <dbReference type="ARBA" id="ARBA00022448"/>
    </source>
</evidence>
<dbReference type="PANTHER" id="PTHR13337">
    <property type="entry name" value="SUCCINATE DEHYDROGENASE"/>
    <property type="match status" value="1"/>
</dbReference>
<feature type="transmembrane region" description="Helical" evidence="12">
    <location>
        <begin position="93"/>
        <end position="121"/>
    </location>
</feature>
<dbReference type="GO" id="GO:0048039">
    <property type="term" value="F:ubiquinone binding"/>
    <property type="evidence" value="ECO:0007669"/>
    <property type="project" value="TreeGrafter"/>
</dbReference>
<dbReference type="GO" id="GO:0006121">
    <property type="term" value="P:mitochondrial electron transport, succinate to ubiquinone"/>
    <property type="evidence" value="ECO:0007669"/>
    <property type="project" value="TreeGrafter"/>
</dbReference>
<dbReference type="KEGG" id="ccin:107274833"/>
<keyword evidence="12" id="KW-0816">Tricarboxylic acid cycle</keyword>
<dbReference type="PANTHER" id="PTHR13337:SF2">
    <property type="entry name" value="SUCCINATE DEHYDROGENASE [UBIQUINONE] CYTOCHROME B SMALL SUBUNIT, MITOCHONDRIAL"/>
    <property type="match status" value="1"/>
</dbReference>
<evidence type="ECO:0000256" key="2">
    <source>
        <dbReference type="ARBA" id="ARBA00007294"/>
    </source>
</evidence>
<dbReference type="GO" id="GO:0005743">
    <property type="term" value="C:mitochondrial inner membrane"/>
    <property type="evidence" value="ECO:0007669"/>
    <property type="project" value="UniProtKB-SubCell"/>
</dbReference>
<keyword evidence="7 12" id="KW-1133">Transmembrane helix</keyword>
<organism evidence="13 14">
    <name type="scientific">Cephus cinctus</name>
    <name type="common">Wheat stem sawfly</name>
    <dbReference type="NCBI Taxonomy" id="211228"/>
    <lineage>
        <taxon>Eukaryota</taxon>
        <taxon>Metazoa</taxon>
        <taxon>Ecdysozoa</taxon>
        <taxon>Arthropoda</taxon>
        <taxon>Hexapoda</taxon>
        <taxon>Insecta</taxon>
        <taxon>Pterygota</taxon>
        <taxon>Neoptera</taxon>
        <taxon>Endopterygota</taxon>
        <taxon>Hymenoptera</taxon>
        <taxon>Cephoidea</taxon>
        <taxon>Cephidae</taxon>
        <taxon>Cephus</taxon>
    </lineage>
</organism>
<keyword evidence="12" id="KW-0249">Electron transport</keyword>
<sequence>MASFHLMRSIRHLPAAFVKQGQLSFARSCIPAELFRPALILSDAKYNTMTSSVKDGFKRNLPQISSMPMIANQSRLASTVGDHVRLWQLERTIAASFIGLLPACIILENAIVDGLFGILLVMHSHWGLEALILDYARPAVVGTLLPKVLNFLLNLISAATLAGLLVLVYNGPGIGKSIKSAWAIGKEEK</sequence>
<evidence type="ECO:0000313" key="14">
    <source>
        <dbReference type="RefSeq" id="XP_015609873.1"/>
    </source>
</evidence>
<evidence type="ECO:0000313" key="13">
    <source>
        <dbReference type="Proteomes" id="UP000694920"/>
    </source>
</evidence>
<keyword evidence="12" id="KW-0349">Heme</keyword>
<dbReference type="RefSeq" id="XP_015609873.1">
    <property type="nucleotide sequence ID" value="XM_015754387.2"/>
</dbReference>
<dbReference type="Proteomes" id="UP000694920">
    <property type="component" value="Unplaced"/>
</dbReference>
<protein>
    <recommendedName>
        <fullName evidence="12">Succinate dehydrogenase [ubiquinone] cytochrome b small subunit</fullName>
    </recommendedName>
</protein>
<dbReference type="GO" id="GO:0020037">
    <property type="term" value="F:heme binding"/>
    <property type="evidence" value="ECO:0007669"/>
    <property type="project" value="TreeGrafter"/>
</dbReference>
<comment type="similarity">
    <text evidence="2 12">Belongs to the CybS family.</text>
</comment>
<name>A0AAJ7FV51_CEPCN</name>
<dbReference type="Gene3D" id="1.20.1300.10">
    <property type="entry name" value="Fumarate reductase/succinate dehydrogenase, transmembrane subunit"/>
    <property type="match status" value="1"/>
</dbReference>
<keyword evidence="5 12" id="KW-0999">Mitochondrion inner membrane</keyword>
<dbReference type="Pfam" id="PF05328">
    <property type="entry name" value="CybS"/>
    <property type="match status" value="1"/>
</dbReference>
<dbReference type="GeneID" id="107274833"/>